<accession>A0A3B6VM88</accession>
<reference evidence="1 2" key="1">
    <citation type="journal article" date="2013" name="Genome Announc.">
        <title>Complete Genome Sequence of the Porcine Strain Brachyspira pilosicoli P43/6/78(T.).</title>
        <authorList>
            <person name="Lin C."/>
            <person name="den Bakker H.C."/>
            <person name="Suzuki H."/>
            <person name="Lefebure T."/>
            <person name="Ponnala L."/>
            <person name="Sun Q."/>
            <person name="Stanhope M.J."/>
            <person name="Wiedmann M."/>
            <person name="Duhamel G.E."/>
        </authorList>
    </citation>
    <scope>NUCLEOTIDE SEQUENCE [LARGE SCALE GENOMIC DNA]</scope>
    <source>
        <strain evidence="1 2">P43/6/78</strain>
    </source>
</reference>
<sequence>MTIDKIGGTQNIQFNSKVKYSDKPSQLGSDRIDISNESKIALQNKKLVDIVKQSPDIREEKVAEAKKRLEMYMKDGALRKEVLNSLANSILDVMPIDE</sequence>
<gene>
    <name evidence="1" type="ORF">BPP43_09005</name>
</gene>
<organism evidence="1 2">
    <name type="scientific">Brachyspira pilosicoli P43/6/78</name>
    <dbReference type="NCBI Taxonomy" id="1042417"/>
    <lineage>
        <taxon>Bacteria</taxon>
        <taxon>Pseudomonadati</taxon>
        <taxon>Spirochaetota</taxon>
        <taxon>Spirochaetia</taxon>
        <taxon>Brachyspirales</taxon>
        <taxon>Brachyspiraceae</taxon>
        <taxon>Brachyspira</taxon>
    </lineage>
</organism>
<dbReference type="RefSeq" id="WP_013244164.1">
    <property type="nucleotide sequence ID" value="NC_019908.1"/>
</dbReference>
<evidence type="ECO:0008006" key="3">
    <source>
        <dbReference type="Google" id="ProtNLM"/>
    </source>
</evidence>
<dbReference type="KEGG" id="bpip:BPP43_09005"/>
<dbReference type="InterPro" id="IPR035890">
    <property type="entry name" value="Anti-sigma-28_factor_FlgM_sf"/>
</dbReference>
<evidence type="ECO:0000313" key="2">
    <source>
        <dbReference type="Proteomes" id="UP000010793"/>
    </source>
</evidence>
<protein>
    <recommendedName>
        <fullName evidence="3">Anti-sigma-28 factor FlgM C-terminal domain-containing protein</fullName>
    </recommendedName>
</protein>
<dbReference type="SUPFAM" id="SSF101498">
    <property type="entry name" value="Anti-sigma factor FlgM"/>
    <property type="match status" value="1"/>
</dbReference>
<dbReference type="Proteomes" id="UP000010793">
    <property type="component" value="Chromosome"/>
</dbReference>
<dbReference type="EMBL" id="CP002873">
    <property type="protein sequence ID" value="AGA66986.1"/>
    <property type="molecule type" value="Genomic_DNA"/>
</dbReference>
<name>A0A3B6VM88_BRAPL</name>
<dbReference type="GeneID" id="56439789"/>
<evidence type="ECO:0000313" key="1">
    <source>
        <dbReference type="EMBL" id="AGA66986.1"/>
    </source>
</evidence>
<dbReference type="AlphaFoldDB" id="A0A3B6VM88"/>
<keyword evidence="2" id="KW-1185">Reference proteome</keyword>
<proteinExistence type="predicted"/>